<keyword evidence="2" id="KW-0802">TPR repeat</keyword>
<dbReference type="Proteomes" id="UP000180246">
    <property type="component" value="Unassembled WGS sequence"/>
</dbReference>
<dbReference type="Gene3D" id="1.25.40.10">
    <property type="entry name" value="Tetratricopeptide repeat domain"/>
    <property type="match status" value="1"/>
</dbReference>
<keyword evidence="3" id="KW-0732">Signal</keyword>
<name>A0A1S2NBI6_9BURK</name>
<feature type="chain" id="PRO_5012729527" evidence="3">
    <location>
        <begin position="26"/>
        <end position="527"/>
    </location>
</feature>
<dbReference type="SUPFAM" id="SSF48452">
    <property type="entry name" value="TPR-like"/>
    <property type="match status" value="1"/>
</dbReference>
<dbReference type="InterPro" id="IPR050261">
    <property type="entry name" value="FrsA_esterase"/>
</dbReference>
<accession>A0A1S2NBI6</accession>
<organism evidence="4 5">
    <name type="scientific">Massilia timonae</name>
    <dbReference type="NCBI Taxonomy" id="47229"/>
    <lineage>
        <taxon>Bacteria</taxon>
        <taxon>Pseudomonadati</taxon>
        <taxon>Pseudomonadota</taxon>
        <taxon>Betaproteobacteria</taxon>
        <taxon>Burkholderiales</taxon>
        <taxon>Oxalobacteraceae</taxon>
        <taxon>Telluria group</taxon>
        <taxon>Massilia</taxon>
    </lineage>
</organism>
<dbReference type="PROSITE" id="PS50005">
    <property type="entry name" value="TPR"/>
    <property type="match status" value="1"/>
</dbReference>
<dbReference type="SUPFAM" id="SSF53474">
    <property type="entry name" value="alpha/beta-Hydrolases"/>
    <property type="match status" value="1"/>
</dbReference>
<dbReference type="AlphaFoldDB" id="A0A1S2NBI6"/>
<dbReference type="SMART" id="SM00028">
    <property type="entry name" value="TPR"/>
    <property type="match status" value="1"/>
</dbReference>
<dbReference type="InterPro" id="IPR019734">
    <property type="entry name" value="TPR_rpt"/>
</dbReference>
<evidence type="ECO:0000256" key="3">
    <source>
        <dbReference type="SAM" id="SignalP"/>
    </source>
</evidence>
<protein>
    <submittedName>
        <fullName evidence="4">Dienelactone hydrolase family protein</fullName>
    </submittedName>
</protein>
<dbReference type="Gene3D" id="3.40.50.1820">
    <property type="entry name" value="alpha/beta hydrolase"/>
    <property type="match status" value="2"/>
</dbReference>
<dbReference type="PANTHER" id="PTHR22946">
    <property type="entry name" value="DIENELACTONE HYDROLASE DOMAIN-CONTAINING PROTEIN-RELATED"/>
    <property type="match status" value="1"/>
</dbReference>
<evidence type="ECO:0000313" key="5">
    <source>
        <dbReference type="Proteomes" id="UP000180246"/>
    </source>
</evidence>
<keyword evidence="1 4" id="KW-0378">Hydrolase</keyword>
<dbReference type="GO" id="GO:0052689">
    <property type="term" value="F:carboxylic ester hydrolase activity"/>
    <property type="evidence" value="ECO:0007669"/>
    <property type="project" value="UniProtKB-ARBA"/>
</dbReference>
<feature type="repeat" description="TPR" evidence="2">
    <location>
        <begin position="473"/>
        <end position="506"/>
    </location>
</feature>
<comment type="caution">
    <text evidence="4">The sequence shown here is derived from an EMBL/GenBank/DDBJ whole genome shotgun (WGS) entry which is preliminary data.</text>
</comment>
<evidence type="ECO:0000313" key="4">
    <source>
        <dbReference type="EMBL" id="OIJ41702.1"/>
    </source>
</evidence>
<dbReference type="InterPro" id="IPR011990">
    <property type="entry name" value="TPR-like_helical_dom_sf"/>
</dbReference>
<proteinExistence type="predicted"/>
<dbReference type="InterPro" id="IPR029058">
    <property type="entry name" value="AB_hydrolase_fold"/>
</dbReference>
<evidence type="ECO:0000256" key="2">
    <source>
        <dbReference type="PROSITE-ProRule" id="PRU00339"/>
    </source>
</evidence>
<reference evidence="4 5" key="1">
    <citation type="submission" date="2014-10" db="EMBL/GenBank/DDBJ databases">
        <authorList>
            <person name="Seo M.-J."/>
            <person name="Seok Y.J."/>
            <person name="Cha I.-T."/>
        </authorList>
    </citation>
    <scope>NUCLEOTIDE SEQUENCE [LARGE SCALE GENOMIC DNA]</scope>
    <source>
        <strain evidence="4 5">NEU</strain>
    </source>
</reference>
<dbReference type="RefSeq" id="WP_143054548.1">
    <property type="nucleotide sequence ID" value="NZ_JRYB01000001.1"/>
</dbReference>
<dbReference type="EMBL" id="JRYB01000001">
    <property type="protein sequence ID" value="OIJ41702.1"/>
    <property type="molecule type" value="Genomic_DNA"/>
</dbReference>
<gene>
    <name evidence="4" type="ORF">LO55_3509</name>
</gene>
<dbReference type="PANTHER" id="PTHR22946:SF9">
    <property type="entry name" value="POLYKETIDE TRANSFERASE AF380"/>
    <property type="match status" value="1"/>
</dbReference>
<feature type="signal peptide" evidence="3">
    <location>
        <begin position="1"/>
        <end position="25"/>
    </location>
</feature>
<sequence>MSAAARVVRRLVGLVVLCTSTLGAAAVNFTFERAPGPLPVGFRVVEQYDRSRVFLGDHDLDTGRPITRERARPIQTLVWYPATDSGQAMRYGDYLRLTGSETDFTRGSAAVQAAADAFIALNYAPPGANMQQLREELAAPMRARRDAAAIGGKFPIVIYAPSISAPAAENPDLCEYLASHGYIVIASPSIGPRSRRMPNDLAGAEAQAADISFLIGYAGTLAQADPARIAVAGFSWGGFANVLAAARDSRIKALVALDGSVRYYPELVSAATYLAPQRTTTPMLYVAARPSSLEDIAARGKPTSSYLNDAKHADMFKLTMYPMEHFAFSSTYLRFAGDEWFNQYSRIDANQAHGWTASYVGRFLDAYLKDDEAALAYLDATPARNGFPAHAATMEVRRAAPLPPGREQLAAELARRDFQHAGAAYRAMFGREKDGGLPEKELNAWGYALLQAGEAEAALAVFGLTTELYASSANAFDSLGEACERSGDTARAIINYRRSLELNPDNDNARQRLQALENDMHKLAILQ</sequence>
<evidence type="ECO:0000256" key="1">
    <source>
        <dbReference type="ARBA" id="ARBA00022801"/>
    </source>
</evidence>